<accession>A0AAD4MP07</accession>
<evidence type="ECO:0000313" key="2">
    <source>
        <dbReference type="Proteomes" id="UP001201812"/>
    </source>
</evidence>
<organism evidence="1 2">
    <name type="scientific">Ditylenchus destructor</name>
    <dbReference type="NCBI Taxonomy" id="166010"/>
    <lineage>
        <taxon>Eukaryota</taxon>
        <taxon>Metazoa</taxon>
        <taxon>Ecdysozoa</taxon>
        <taxon>Nematoda</taxon>
        <taxon>Chromadorea</taxon>
        <taxon>Rhabditida</taxon>
        <taxon>Tylenchina</taxon>
        <taxon>Tylenchomorpha</taxon>
        <taxon>Sphaerularioidea</taxon>
        <taxon>Anguinidae</taxon>
        <taxon>Anguininae</taxon>
        <taxon>Ditylenchus</taxon>
    </lineage>
</organism>
<reference evidence="1" key="1">
    <citation type="submission" date="2022-01" db="EMBL/GenBank/DDBJ databases">
        <title>Genome Sequence Resource for Two Populations of Ditylenchus destructor, the Migratory Endoparasitic Phytonematode.</title>
        <authorList>
            <person name="Zhang H."/>
            <person name="Lin R."/>
            <person name="Xie B."/>
        </authorList>
    </citation>
    <scope>NUCLEOTIDE SEQUENCE</scope>
    <source>
        <strain evidence="1">BazhouSP</strain>
    </source>
</reference>
<dbReference type="InterPro" id="IPR036047">
    <property type="entry name" value="F-box-like_dom_sf"/>
</dbReference>
<evidence type="ECO:0008006" key="3">
    <source>
        <dbReference type="Google" id="ProtNLM"/>
    </source>
</evidence>
<comment type="caution">
    <text evidence="1">The sequence shown here is derived from an EMBL/GenBank/DDBJ whole genome shotgun (WGS) entry which is preliminary data.</text>
</comment>
<dbReference type="AlphaFoldDB" id="A0AAD4MP07"/>
<name>A0AAD4MP07_9BILA</name>
<gene>
    <name evidence="1" type="ORF">DdX_17483</name>
</gene>
<evidence type="ECO:0000313" key="1">
    <source>
        <dbReference type="EMBL" id="KAI1699187.1"/>
    </source>
</evidence>
<sequence length="349" mass="41235">MSNIAAMDNGAMVGTMVDTFKYLNYCQLAKNSLVSKRFRDLIRTHRNVLARLYVENMGIKCFFIDRSFIKMFDEELSPEAYDEWVILNQYSKEIPLEDRNASMQIAENEFNIYTLWANANYKDLNRTNRVLRASAELNHEYWPLFQYFAHLITDPFVYIRFVELIPQMDVLNLLASSIHSDHNRIQCDVLVVNLRDNMHGFISWIKDHMLCKEIRIDEFTISNYDEEFLDFFLTGGHCTLEFNSTFYDYFKVVMDLVQKFMALKSIDECRVVESIRGYISNESVEEVKRNYSKFIVKEDRNEDDGSTEQVFEFDNNDIGKKMKLNIRILLRSDLGYHYRSAFSLKIASL</sequence>
<proteinExistence type="predicted"/>
<protein>
    <recommendedName>
        <fullName evidence="3">F-box domain-containing protein</fullName>
    </recommendedName>
</protein>
<dbReference type="Proteomes" id="UP001201812">
    <property type="component" value="Unassembled WGS sequence"/>
</dbReference>
<dbReference type="EMBL" id="JAKKPZ010000189">
    <property type="protein sequence ID" value="KAI1699187.1"/>
    <property type="molecule type" value="Genomic_DNA"/>
</dbReference>
<dbReference type="SUPFAM" id="SSF81383">
    <property type="entry name" value="F-box domain"/>
    <property type="match status" value="1"/>
</dbReference>
<keyword evidence="2" id="KW-1185">Reference proteome</keyword>